<dbReference type="EMBL" id="HG996470">
    <property type="protein sequence ID" value="CAG1840040.1"/>
    <property type="molecule type" value="Genomic_DNA"/>
</dbReference>
<gene>
    <name evidence="2" type="ORF">GSMUA_279680.1</name>
</gene>
<reference evidence="2" key="1">
    <citation type="submission" date="2021-03" db="EMBL/GenBank/DDBJ databases">
        <authorList>
            <consortium name="Genoscope - CEA"/>
            <person name="William W."/>
        </authorList>
    </citation>
    <scope>NUCLEOTIDE SEQUENCE</scope>
    <source>
        <strain evidence="2">Doubled-haploid Pahang</strain>
    </source>
</reference>
<dbReference type="Proteomes" id="UP000012960">
    <property type="component" value="Unplaced"/>
</dbReference>
<keyword evidence="4" id="KW-1185">Reference proteome</keyword>
<feature type="transmembrane region" description="Helical" evidence="1">
    <location>
        <begin position="6"/>
        <end position="26"/>
    </location>
</feature>
<name>A0A804J992_MUSAM</name>
<evidence type="ECO:0000313" key="3">
    <source>
        <dbReference type="EnsemblPlants" id="Ma05_p27730.1"/>
    </source>
</evidence>
<evidence type="ECO:0000256" key="1">
    <source>
        <dbReference type="SAM" id="Phobius"/>
    </source>
</evidence>
<proteinExistence type="predicted"/>
<keyword evidence="1" id="KW-0472">Membrane</keyword>
<protein>
    <submittedName>
        <fullName evidence="2">(wild Malaysian banana) hypothetical protein</fullName>
    </submittedName>
</protein>
<keyword evidence="1" id="KW-0812">Transmembrane</keyword>
<dbReference type="Gramene" id="Ma05_t27730.1">
    <property type="protein sequence ID" value="Ma05_p27730.1"/>
    <property type="gene ID" value="Ma05_g27730"/>
</dbReference>
<evidence type="ECO:0000313" key="4">
    <source>
        <dbReference type="Proteomes" id="UP000012960"/>
    </source>
</evidence>
<dbReference type="InParanoid" id="A0A804J992"/>
<sequence>MEMMLMDYLYVVIFSLLFAWILLEFVGSRKSSQKANPELERSLLSDEHDGVGGDGFTVAGHWSRLTFRWLNPVFEKGRAERLELSHLPGVPPSETAESSFSLLQESLRGQKPWSTALLGVVVRAVWRPLALNAVIAGTETFTCYALANLLFL</sequence>
<dbReference type="EnsemblPlants" id="Ma05_t27730.1">
    <property type="protein sequence ID" value="Ma05_p27730.1"/>
    <property type="gene ID" value="Ma05_g27730"/>
</dbReference>
<organism evidence="3 4">
    <name type="scientific">Musa acuminata subsp. malaccensis</name>
    <name type="common">Wild banana</name>
    <name type="synonym">Musa malaccensis</name>
    <dbReference type="NCBI Taxonomy" id="214687"/>
    <lineage>
        <taxon>Eukaryota</taxon>
        <taxon>Viridiplantae</taxon>
        <taxon>Streptophyta</taxon>
        <taxon>Embryophyta</taxon>
        <taxon>Tracheophyta</taxon>
        <taxon>Spermatophyta</taxon>
        <taxon>Magnoliopsida</taxon>
        <taxon>Liliopsida</taxon>
        <taxon>Zingiberales</taxon>
        <taxon>Musaceae</taxon>
        <taxon>Musa</taxon>
    </lineage>
</organism>
<evidence type="ECO:0000313" key="2">
    <source>
        <dbReference type="EMBL" id="CAG1840040.1"/>
    </source>
</evidence>
<accession>A0A804J992</accession>
<dbReference type="AlphaFoldDB" id="A0A804J992"/>
<keyword evidence="1" id="KW-1133">Transmembrane helix</keyword>
<reference evidence="3" key="2">
    <citation type="submission" date="2021-05" db="UniProtKB">
        <authorList>
            <consortium name="EnsemblPlants"/>
        </authorList>
    </citation>
    <scope>IDENTIFICATION</scope>
    <source>
        <strain evidence="3">subsp. malaccensis</strain>
    </source>
</reference>